<keyword evidence="3" id="KW-1185">Reference proteome</keyword>
<name>A0A5M8FQU1_9GAMM</name>
<accession>A0A5M8FQU1</accession>
<evidence type="ECO:0000313" key="3">
    <source>
        <dbReference type="Proteomes" id="UP000322981"/>
    </source>
</evidence>
<dbReference type="NCBIfam" id="TIGR04174">
    <property type="entry name" value="IPTL_CTERM"/>
    <property type="match status" value="1"/>
</dbReference>
<evidence type="ECO:0000313" key="2">
    <source>
        <dbReference type="EMBL" id="KAA6184945.1"/>
    </source>
</evidence>
<dbReference type="RefSeq" id="WP_150093094.1">
    <property type="nucleotide sequence ID" value="NZ_VWXX01000014.1"/>
</dbReference>
<dbReference type="Pfam" id="PF18203">
    <property type="entry name" value="IPTL-CTERM"/>
    <property type="match status" value="1"/>
</dbReference>
<protein>
    <submittedName>
        <fullName evidence="2">IPTL-CTERM sorting domain-containing protein</fullName>
    </submittedName>
</protein>
<dbReference type="AlphaFoldDB" id="A0A5M8FQU1"/>
<proteinExistence type="predicted"/>
<dbReference type="OrthoDB" id="531718at2"/>
<dbReference type="Proteomes" id="UP000322981">
    <property type="component" value="Unassembled WGS sequence"/>
</dbReference>
<feature type="domain" description="IPTL-CTERM protein sorting" evidence="1">
    <location>
        <begin position="109"/>
        <end position="133"/>
    </location>
</feature>
<gene>
    <name evidence="2" type="ORF">F2Q65_10420</name>
</gene>
<organism evidence="2 3">
    <name type="scientific">Thiohalocapsa marina</name>
    <dbReference type="NCBI Taxonomy" id="424902"/>
    <lineage>
        <taxon>Bacteria</taxon>
        <taxon>Pseudomonadati</taxon>
        <taxon>Pseudomonadota</taxon>
        <taxon>Gammaproteobacteria</taxon>
        <taxon>Chromatiales</taxon>
        <taxon>Chromatiaceae</taxon>
        <taxon>Thiohalocapsa</taxon>
    </lineage>
</organism>
<dbReference type="EMBL" id="VWXX01000014">
    <property type="protein sequence ID" value="KAA6184945.1"/>
    <property type="molecule type" value="Genomic_DNA"/>
</dbReference>
<evidence type="ECO:0000259" key="1">
    <source>
        <dbReference type="Pfam" id="PF18203"/>
    </source>
</evidence>
<reference evidence="2 3" key="1">
    <citation type="submission" date="2019-09" db="EMBL/GenBank/DDBJ databases">
        <title>Whole-genome sequence of the purple sulfur bacterium Thiohalocapsa marina DSM 19078.</title>
        <authorList>
            <person name="Kyndt J.A."/>
            <person name="Meyer T.E."/>
        </authorList>
    </citation>
    <scope>NUCLEOTIDE SEQUENCE [LARGE SCALE GENOMIC DNA]</scope>
    <source>
        <strain evidence="2 3">DSM 19078</strain>
    </source>
</reference>
<dbReference type="InterPro" id="IPR026442">
    <property type="entry name" value="IPTL_CTERM"/>
</dbReference>
<sequence>MSALACAIDGTLYGVSHDTDKFYTINKTNGTATEVGDLTIPVASQTGLGYIGSKLYLVADWFAGSNSPTMLYEINIVTGAASFVANLDGGALHLENLASPEEAAGSPVAIPTLSQWALMLLIGAMSLISMRQLKGRSL</sequence>
<comment type="caution">
    <text evidence="2">The sequence shown here is derived from an EMBL/GenBank/DDBJ whole genome shotgun (WGS) entry which is preliminary data.</text>
</comment>